<accession>W1NJ40</accession>
<protein>
    <submittedName>
        <fullName evidence="1">Uncharacterized protein</fullName>
    </submittedName>
</protein>
<dbReference type="Proteomes" id="UP000017836">
    <property type="component" value="Unassembled WGS sequence"/>
</dbReference>
<reference evidence="2" key="1">
    <citation type="journal article" date="2013" name="Science">
        <title>The Amborella genome and the evolution of flowering plants.</title>
        <authorList>
            <consortium name="Amborella Genome Project"/>
        </authorList>
    </citation>
    <scope>NUCLEOTIDE SEQUENCE [LARGE SCALE GENOMIC DNA]</scope>
</reference>
<gene>
    <name evidence="1" type="ORF">AMTR_s00009p00262950</name>
</gene>
<evidence type="ECO:0000313" key="2">
    <source>
        <dbReference type="Proteomes" id="UP000017836"/>
    </source>
</evidence>
<dbReference type="Gramene" id="ERM95165">
    <property type="protein sequence ID" value="ERM95165"/>
    <property type="gene ID" value="AMTR_s00009p00262950"/>
</dbReference>
<dbReference type="EMBL" id="KI397501">
    <property type="protein sequence ID" value="ERM95165.1"/>
    <property type="molecule type" value="Genomic_DNA"/>
</dbReference>
<dbReference type="HOGENOM" id="CLU_1733936_0_0_1"/>
<sequence>MTTFTNLVSQDGDFLDSINFFAFETEIPITQDLQTQERAYMYFLLALVEQTPIPLRIIRGLNIKHERKIVEGDHTEPEIEYEAHQKENEILEAETEYEDPQKKEAILAETEYEAPQEEEEITEAEMDEFGIIMELELELGLFMEVTSHYIF</sequence>
<dbReference type="AlphaFoldDB" id="W1NJ40"/>
<evidence type="ECO:0000313" key="1">
    <source>
        <dbReference type="EMBL" id="ERM95165.1"/>
    </source>
</evidence>
<organism evidence="1 2">
    <name type="scientific">Amborella trichopoda</name>
    <dbReference type="NCBI Taxonomy" id="13333"/>
    <lineage>
        <taxon>Eukaryota</taxon>
        <taxon>Viridiplantae</taxon>
        <taxon>Streptophyta</taxon>
        <taxon>Embryophyta</taxon>
        <taxon>Tracheophyta</taxon>
        <taxon>Spermatophyta</taxon>
        <taxon>Magnoliopsida</taxon>
        <taxon>Amborellales</taxon>
        <taxon>Amborellaceae</taxon>
        <taxon>Amborella</taxon>
    </lineage>
</organism>
<name>W1NJ40_AMBTC</name>
<keyword evidence="2" id="KW-1185">Reference proteome</keyword>
<proteinExistence type="predicted"/>